<dbReference type="PROSITE" id="PS50919">
    <property type="entry name" value="MIR"/>
    <property type="match status" value="2"/>
</dbReference>
<dbReference type="EMBL" id="CAQQ02388590">
    <property type="status" value="NOT_ANNOTATED_CDS"/>
    <property type="molecule type" value="Genomic_DNA"/>
</dbReference>
<sequence>SKTPRVVTYGSILKLLNQDYGYRLHSHDVKYGSGSGQQSTTGIELKEDVNSHWVVKTTEDKFVNRGEHVKCGDVIRLEHLTTKKNLHSHMFSSPLSGEQEISCYGNDGEGDSGDNWQVVCGGESWNRDLPVRFKHKDTSAYLGMSGRTFGRPISGQMEVVGYSSAQHGTKWTTAEGLFISPSEEEHLDDYAHTEL</sequence>
<dbReference type="Pfam" id="PF02815">
    <property type="entry name" value="MIR"/>
    <property type="match status" value="1"/>
</dbReference>
<evidence type="ECO:0000313" key="5">
    <source>
        <dbReference type="Proteomes" id="UP000015102"/>
    </source>
</evidence>
<dbReference type="PANTHER" id="PTHR46809:SF2">
    <property type="entry name" value="GH21273P"/>
    <property type="match status" value="1"/>
</dbReference>
<dbReference type="SMART" id="SM00472">
    <property type="entry name" value="MIR"/>
    <property type="match status" value="3"/>
</dbReference>
<keyword evidence="2" id="KW-0677">Repeat</keyword>
<proteinExistence type="predicted"/>
<dbReference type="HOGENOM" id="CLU_078126_0_0_1"/>
<reference evidence="4" key="2">
    <citation type="submission" date="2015-06" db="UniProtKB">
        <authorList>
            <consortium name="EnsemblMetazoa"/>
        </authorList>
    </citation>
    <scope>IDENTIFICATION</scope>
</reference>
<dbReference type="STRING" id="36166.T1H413"/>
<evidence type="ECO:0000256" key="1">
    <source>
        <dbReference type="ARBA" id="ARBA00022729"/>
    </source>
</evidence>
<name>T1H413_MEGSC</name>
<dbReference type="EnsemblMetazoa" id="MESCA011011-RA">
    <property type="protein sequence ID" value="MESCA011011-PA"/>
    <property type="gene ID" value="MESCA011011"/>
</dbReference>
<keyword evidence="1" id="KW-0732">Signal</keyword>
<dbReference type="Gene3D" id="2.80.10.50">
    <property type="match status" value="1"/>
</dbReference>
<dbReference type="Proteomes" id="UP000015102">
    <property type="component" value="Unassembled WGS sequence"/>
</dbReference>
<reference evidence="5" key="1">
    <citation type="submission" date="2013-02" db="EMBL/GenBank/DDBJ databases">
        <authorList>
            <person name="Hughes D."/>
        </authorList>
    </citation>
    <scope>NUCLEOTIDE SEQUENCE</scope>
    <source>
        <strain>Durham</strain>
        <strain evidence="5">NC isolate 2 -- Noor lab</strain>
    </source>
</reference>
<evidence type="ECO:0000313" key="4">
    <source>
        <dbReference type="EnsemblMetazoa" id="MESCA011011-PA"/>
    </source>
</evidence>
<organism evidence="4 5">
    <name type="scientific">Megaselia scalaris</name>
    <name type="common">Humpbacked fly</name>
    <name type="synonym">Phora scalaris</name>
    <dbReference type="NCBI Taxonomy" id="36166"/>
    <lineage>
        <taxon>Eukaryota</taxon>
        <taxon>Metazoa</taxon>
        <taxon>Ecdysozoa</taxon>
        <taxon>Arthropoda</taxon>
        <taxon>Hexapoda</taxon>
        <taxon>Insecta</taxon>
        <taxon>Pterygota</taxon>
        <taxon>Neoptera</taxon>
        <taxon>Endopterygota</taxon>
        <taxon>Diptera</taxon>
        <taxon>Brachycera</taxon>
        <taxon>Muscomorpha</taxon>
        <taxon>Platypezoidea</taxon>
        <taxon>Phoridae</taxon>
        <taxon>Megaseliini</taxon>
        <taxon>Megaselia</taxon>
    </lineage>
</organism>
<dbReference type="InterPro" id="IPR016093">
    <property type="entry name" value="MIR_motif"/>
</dbReference>
<evidence type="ECO:0000259" key="3">
    <source>
        <dbReference type="PROSITE" id="PS50919"/>
    </source>
</evidence>
<protein>
    <recommendedName>
        <fullName evidence="3">MIR domain-containing protein</fullName>
    </recommendedName>
</protein>
<dbReference type="AlphaFoldDB" id="T1H413"/>
<dbReference type="OMA" id="KPQHGTR"/>
<evidence type="ECO:0000256" key="2">
    <source>
        <dbReference type="ARBA" id="ARBA00022737"/>
    </source>
</evidence>
<feature type="domain" description="MIR" evidence="3">
    <location>
        <begin position="4"/>
        <end position="58"/>
    </location>
</feature>
<accession>T1H413</accession>
<keyword evidence="5" id="KW-1185">Reference proteome</keyword>
<dbReference type="SUPFAM" id="SSF82109">
    <property type="entry name" value="MIR domain"/>
    <property type="match status" value="1"/>
</dbReference>
<dbReference type="PANTHER" id="PTHR46809">
    <property type="entry name" value="STROMAL CELL-DERIVED FACTOR 2-LIKE PROTEIN"/>
    <property type="match status" value="1"/>
</dbReference>
<feature type="domain" description="MIR" evidence="3">
    <location>
        <begin position="66"/>
        <end position="121"/>
    </location>
</feature>
<dbReference type="InterPro" id="IPR036300">
    <property type="entry name" value="MIR_dom_sf"/>
</dbReference>